<dbReference type="RefSeq" id="WP_183941080.1">
    <property type="nucleotide sequence ID" value="NZ_BAABBG010000023.1"/>
</dbReference>
<dbReference type="GO" id="GO:0006508">
    <property type="term" value="P:proteolysis"/>
    <property type="evidence" value="ECO:0007669"/>
    <property type="project" value="UniProtKB-KW"/>
</dbReference>
<dbReference type="SUPFAM" id="SSF53187">
    <property type="entry name" value="Zn-dependent exopeptidases"/>
    <property type="match status" value="1"/>
</dbReference>
<evidence type="ECO:0000256" key="1">
    <source>
        <dbReference type="ARBA" id="ARBA00022438"/>
    </source>
</evidence>
<dbReference type="PANTHER" id="PTHR12147:SF56">
    <property type="entry name" value="AMINOPEPTIDASE YDR415C-RELATED"/>
    <property type="match status" value="1"/>
</dbReference>
<accession>A0A840B281</accession>
<feature type="domain" description="Peptidase M28" evidence="8">
    <location>
        <begin position="267"/>
        <end position="459"/>
    </location>
</feature>
<protein>
    <recommendedName>
        <fullName evidence="8">Peptidase M28 domain-containing protein</fullName>
    </recommendedName>
</protein>
<dbReference type="AlphaFoldDB" id="A0A840B281"/>
<dbReference type="Pfam" id="PF04389">
    <property type="entry name" value="Peptidase_M28"/>
    <property type="match status" value="1"/>
</dbReference>
<keyword evidence="3" id="KW-0479">Metal-binding</keyword>
<feature type="signal peptide" evidence="7">
    <location>
        <begin position="1"/>
        <end position="16"/>
    </location>
</feature>
<keyword evidence="10" id="KW-1185">Reference proteome</keyword>
<dbReference type="Proteomes" id="UP000581447">
    <property type="component" value="Unassembled WGS sequence"/>
</dbReference>
<evidence type="ECO:0000256" key="4">
    <source>
        <dbReference type="ARBA" id="ARBA00022729"/>
    </source>
</evidence>
<dbReference type="EMBL" id="JACIEA010000001">
    <property type="protein sequence ID" value="MBB3943010.1"/>
    <property type="molecule type" value="Genomic_DNA"/>
</dbReference>
<gene>
    <name evidence="9" type="ORF">GGR91_001232</name>
</gene>
<organism evidence="9 10">
    <name type="scientific">Sphingorhabdus rigui</name>
    <dbReference type="NCBI Taxonomy" id="1282858"/>
    <lineage>
        <taxon>Bacteria</taxon>
        <taxon>Pseudomonadati</taxon>
        <taxon>Pseudomonadota</taxon>
        <taxon>Alphaproteobacteria</taxon>
        <taxon>Sphingomonadales</taxon>
        <taxon>Sphingomonadaceae</taxon>
        <taxon>Sphingorhabdus</taxon>
    </lineage>
</organism>
<evidence type="ECO:0000256" key="5">
    <source>
        <dbReference type="ARBA" id="ARBA00022801"/>
    </source>
</evidence>
<evidence type="ECO:0000256" key="6">
    <source>
        <dbReference type="ARBA" id="ARBA00022833"/>
    </source>
</evidence>
<keyword evidence="4 7" id="KW-0732">Signal</keyword>
<keyword evidence="2" id="KW-0645">Protease</keyword>
<keyword evidence="6" id="KW-0862">Zinc</keyword>
<dbReference type="GO" id="GO:0008235">
    <property type="term" value="F:metalloexopeptidase activity"/>
    <property type="evidence" value="ECO:0007669"/>
    <property type="project" value="InterPro"/>
</dbReference>
<proteinExistence type="predicted"/>
<evidence type="ECO:0000256" key="7">
    <source>
        <dbReference type="SAM" id="SignalP"/>
    </source>
</evidence>
<feature type="chain" id="PRO_5032386250" description="Peptidase M28 domain-containing protein" evidence="7">
    <location>
        <begin position="17"/>
        <end position="494"/>
    </location>
</feature>
<dbReference type="PANTHER" id="PTHR12147">
    <property type="entry name" value="METALLOPEPTIDASE M28 FAMILY MEMBER"/>
    <property type="match status" value="1"/>
</dbReference>
<reference evidence="9 10" key="1">
    <citation type="submission" date="2020-08" db="EMBL/GenBank/DDBJ databases">
        <title>Genomic Encyclopedia of Type Strains, Phase IV (KMG-IV): sequencing the most valuable type-strain genomes for metagenomic binning, comparative biology and taxonomic classification.</title>
        <authorList>
            <person name="Goeker M."/>
        </authorList>
    </citation>
    <scope>NUCLEOTIDE SEQUENCE [LARGE SCALE GENOMIC DNA]</scope>
    <source>
        <strain evidence="9 10">DSM 29050</strain>
    </source>
</reference>
<evidence type="ECO:0000313" key="10">
    <source>
        <dbReference type="Proteomes" id="UP000581447"/>
    </source>
</evidence>
<keyword evidence="5" id="KW-0378">Hydrolase</keyword>
<evidence type="ECO:0000256" key="3">
    <source>
        <dbReference type="ARBA" id="ARBA00022723"/>
    </source>
</evidence>
<evidence type="ECO:0000313" key="9">
    <source>
        <dbReference type="EMBL" id="MBB3943010.1"/>
    </source>
</evidence>
<comment type="caution">
    <text evidence="9">The sequence shown here is derived from an EMBL/GenBank/DDBJ whole genome shotgun (WGS) entry which is preliminary data.</text>
</comment>
<dbReference type="GO" id="GO:0046872">
    <property type="term" value="F:metal ion binding"/>
    <property type="evidence" value="ECO:0007669"/>
    <property type="project" value="UniProtKB-KW"/>
</dbReference>
<keyword evidence="1" id="KW-0031">Aminopeptidase</keyword>
<sequence length="494" mass="52321">MRLAHFAVFVSFSAMAAGSVQAKAVSEADLRAHIEILASDAFEGRKPGTEGEAKTVQYIAQQWATSGLKPAATDGGWFDAVPLIQRGQGSAEYAFTAKGRKLRIVSEEIILIGKQVDYARNDLPLIFTGAGVKADGSVAADVAGKAALVLFDAENVPNNMKSPRARREALIAAGAEAVIFIGDGQGSWPSLRRLLLSRPIALESREKRAPLEGAMSAEFAVAMITAAGQDWDKLRAHAKASDYAGEPLGIDADFKVTTDIYRFNSSNVVGKIAGRKKGSGAVLFMGHWDHLGICAPEGAPDRICNGAVDNASGIAVLNEIAESLAKKKHDRDIYFVATTAEESGLLGAYAFAEKPALPLDQIVISLNVDTIAIAPRGSKVAIIGRGTTPYDATVEAVAKKTGRAIESSTDANAFIQRQDGWALAQKGVPALMVGGSFADLELMQKFLGSDYHGPDDELTDKTELGGAADDADLHIALGRYFADARKYKSKKAGE</sequence>
<dbReference type="Gene3D" id="3.40.630.10">
    <property type="entry name" value="Zn peptidases"/>
    <property type="match status" value="2"/>
</dbReference>
<evidence type="ECO:0000256" key="2">
    <source>
        <dbReference type="ARBA" id="ARBA00022670"/>
    </source>
</evidence>
<name>A0A840B281_9SPHN</name>
<dbReference type="InterPro" id="IPR045175">
    <property type="entry name" value="M28_fam"/>
</dbReference>
<dbReference type="InterPro" id="IPR007484">
    <property type="entry name" value="Peptidase_M28"/>
</dbReference>
<dbReference type="GO" id="GO:0004177">
    <property type="term" value="F:aminopeptidase activity"/>
    <property type="evidence" value="ECO:0007669"/>
    <property type="project" value="UniProtKB-KW"/>
</dbReference>
<evidence type="ECO:0000259" key="8">
    <source>
        <dbReference type="Pfam" id="PF04389"/>
    </source>
</evidence>